<proteinExistence type="predicted"/>
<accession>A0AA92TE87</accession>
<gene>
    <name evidence="1" type="ORF">DXB80_11350</name>
</gene>
<evidence type="ECO:0000313" key="2">
    <source>
        <dbReference type="Proteomes" id="UP000261245"/>
    </source>
</evidence>
<organism evidence="1 2">
    <name type="scientific">Segatella copri</name>
    <dbReference type="NCBI Taxonomy" id="165179"/>
    <lineage>
        <taxon>Bacteria</taxon>
        <taxon>Pseudomonadati</taxon>
        <taxon>Bacteroidota</taxon>
        <taxon>Bacteroidia</taxon>
        <taxon>Bacteroidales</taxon>
        <taxon>Prevotellaceae</taxon>
        <taxon>Segatella</taxon>
    </lineage>
</organism>
<name>A0AA92TE87_9BACT</name>
<evidence type="ECO:0000313" key="1">
    <source>
        <dbReference type="EMBL" id="RGN06390.1"/>
    </source>
</evidence>
<sequence>MLLPMLQHGQRFLKTQISSSSLVQAASISMLIQLQVSLFQKIRVPAGRQRNLIKMLTICQHRISQ</sequence>
<dbReference type="AlphaFoldDB" id="A0AA92TE87"/>
<dbReference type="EMBL" id="QSUC01000035">
    <property type="protein sequence ID" value="RGN06390.1"/>
    <property type="molecule type" value="Genomic_DNA"/>
</dbReference>
<reference evidence="1 2" key="1">
    <citation type="submission" date="2018-08" db="EMBL/GenBank/DDBJ databases">
        <title>A genome reference for cultivated species of the human gut microbiota.</title>
        <authorList>
            <person name="Zou Y."/>
            <person name="Xue W."/>
            <person name="Luo G."/>
        </authorList>
    </citation>
    <scope>NUCLEOTIDE SEQUENCE [LARGE SCALE GENOMIC DNA]</scope>
    <source>
        <strain evidence="1 2">OM06-11</strain>
    </source>
</reference>
<dbReference type="Proteomes" id="UP000261245">
    <property type="component" value="Unassembled WGS sequence"/>
</dbReference>
<comment type="caution">
    <text evidence="1">The sequence shown here is derived from an EMBL/GenBank/DDBJ whole genome shotgun (WGS) entry which is preliminary data.</text>
</comment>
<protein>
    <submittedName>
        <fullName evidence="1">Uncharacterized protein</fullName>
    </submittedName>
</protein>